<accession>A0A975C0I2</accession>
<protein>
    <submittedName>
        <fullName evidence="2">DUF2939 domain-containing protein</fullName>
    </submittedName>
</protein>
<gene>
    <name evidence="2" type="ORF">IFJ75_12535</name>
</gene>
<dbReference type="EMBL" id="CP062222">
    <property type="protein sequence ID" value="QTC90109.1"/>
    <property type="molecule type" value="Genomic_DNA"/>
</dbReference>
<evidence type="ECO:0000313" key="2">
    <source>
        <dbReference type="EMBL" id="QTC90109.1"/>
    </source>
</evidence>
<keyword evidence="3" id="KW-1185">Reference proteome</keyword>
<keyword evidence="1" id="KW-0472">Membrane</keyword>
<keyword evidence="1" id="KW-0812">Transmembrane</keyword>
<evidence type="ECO:0000313" key="3">
    <source>
        <dbReference type="Proteomes" id="UP000663918"/>
    </source>
</evidence>
<dbReference type="AlphaFoldDB" id="A0A975C0I2"/>
<dbReference type="RefSeq" id="WP_207868525.1">
    <property type="nucleotide sequence ID" value="NZ_CP062222.1"/>
</dbReference>
<evidence type="ECO:0000256" key="1">
    <source>
        <dbReference type="SAM" id="Phobius"/>
    </source>
</evidence>
<dbReference type="InterPro" id="IPR021330">
    <property type="entry name" value="DUF2939"/>
</dbReference>
<keyword evidence="1" id="KW-1133">Transmembrane helix</keyword>
<sequence>MTEESTNDADYQPVWARSQARKAASRRDPSFKRLILNLIVVGVVAAVAAFFIAPAVAFFGIRAAAQAGDVQGLSKLIDYDAVRASLRPQVSGRVEPLTPPPSILQDPFGAIRRQFEQAVPQVVPSAPPVDAWLAPQPLIALTSGAGRDALTVAENPAGKTAQGWPRPVYWSVNRARLSIADDAHAPTIFTFERRGPFEWKLVHIGLPPEGSVAL</sequence>
<dbReference type="Pfam" id="PF11159">
    <property type="entry name" value="DUF2939"/>
    <property type="match status" value="1"/>
</dbReference>
<dbReference type="KEGG" id="bgoe:IFJ75_12535"/>
<dbReference type="Proteomes" id="UP000663918">
    <property type="component" value="Chromosome"/>
</dbReference>
<proteinExistence type="predicted"/>
<feature type="transmembrane region" description="Helical" evidence="1">
    <location>
        <begin position="34"/>
        <end position="61"/>
    </location>
</feature>
<reference evidence="2" key="1">
    <citation type="submission" date="2020-09" db="EMBL/GenBank/DDBJ databases">
        <title>Brevundimonas sp. LVF2 isolated from a puddle in Goettingen, Germany.</title>
        <authorList>
            <person name="Friedrich I."/>
            <person name="Klassen A."/>
            <person name="Hannes N."/>
            <person name="Schneider D."/>
            <person name="Hertel R."/>
            <person name="Daniel R."/>
        </authorList>
    </citation>
    <scope>NUCLEOTIDE SEQUENCE</scope>
    <source>
        <strain evidence="2">LVF2</strain>
    </source>
</reference>
<organism evidence="2 3">
    <name type="scientific">Brevundimonas goettingensis</name>
    <dbReference type="NCBI Taxonomy" id="2774190"/>
    <lineage>
        <taxon>Bacteria</taxon>
        <taxon>Pseudomonadati</taxon>
        <taxon>Pseudomonadota</taxon>
        <taxon>Alphaproteobacteria</taxon>
        <taxon>Caulobacterales</taxon>
        <taxon>Caulobacteraceae</taxon>
        <taxon>Brevundimonas</taxon>
    </lineage>
</organism>
<name>A0A975C0I2_9CAUL</name>